<organism evidence="2 3">
    <name type="scientific">Micractinium conductrix</name>
    <dbReference type="NCBI Taxonomy" id="554055"/>
    <lineage>
        <taxon>Eukaryota</taxon>
        <taxon>Viridiplantae</taxon>
        <taxon>Chlorophyta</taxon>
        <taxon>core chlorophytes</taxon>
        <taxon>Trebouxiophyceae</taxon>
        <taxon>Chlorellales</taxon>
        <taxon>Chlorellaceae</taxon>
        <taxon>Chlorella clade</taxon>
        <taxon>Micractinium</taxon>
    </lineage>
</organism>
<evidence type="ECO:0000256" key="1">
    <source>
        <dbReference type="SAM" id="MobiDB-lite"/>
    </source>
</evidence>
<keyword evidence="3" id="KW-1185">Reference proteome</keyword>
<dbReference type="AlphaFoldDB" id="A0A2P6VPS9"/>
<dbReference type="Proteomes" id="UP000239649">
    <property type="component" value="Unassembled WGS sequence"/>
</dbReference>
<protein>
    <submittedName>
        <fullName evidence="2">Uncharacterized protein</fullName>
    </submittedName>
</protein>
<feature type="compositionally biased region" description="Pro residues" evidence="1">
    <location>
        <begin position="348"/>
        <end position="366"/>
    </location>
</feature>
<dbReference type="EMBL" id="LHPF02000001">
    <property type="protein sequence ID" value="PSC76106.1"/>
    <property type="molecule type" value="Genomic_DNA"/>
</dbReference>
<name>A0A2P6VPS9_9CHLO</name>
<reference evidence="2 3" key="1">
    <citation type="journal article" date="2018" name="Plant J.">
        <title>Genome sequences of Chlorella sorokiniana UTEX 1602 and Micractinium conductrix SAG 241.80: implications to maltose excretion by a green alga.</title>
        <authorList>
            <person name="Arriola M.B."/>
            <person name="Velmurugan N."/>
            <person name="Zhang Y."/>
            <person name="Plunkett M.H."/>
            <person name="Hondzo H."/>
            <person name="Barney B.M."/>
        </authorList>
    </citation>
    <scope>NUCLEOTIDE SEQUENCE [LARGE SCALE GENOMIC DNA]</scope>
    <source>
        <strain evidence="2 3">SAG 241.80</strain>
    </source>
</reference>
<dbReference type="OrthoDB" id="515509at2759"/>
<feature type="region of interest" description="Disordered" evidence="1">
    <location>
        <begin position="348"/>
        <end position="370"/>
    </location>
</feature>
<accession>A0A2P6VPS9</accession>
<evidence type="ECO:0000313" key="2">
    <source>
        <dbReference type="EMBL" id="PSC76106.1"/>
    </source>
</evidence>
<sequence>MFPTNPGNRNMSTSDIDGAQPKRHTAERHNVQAQRPADPGMSPTRTTRVRAVPHFDSLCVDDIPGTRGGLAHMPRPRAQPLNPLDPAYQWLPVKEEVAPPLKFLRDTLDVKDIMGCKSPTNTVASCRGPARCSRPLQATVGGERGDEGVSGEDIVAFEYFTSNTANLESGSRFGNIFTVPATDAGWKPLNVSWLLQAASTTHFCGTGGVGCAFYIRVYAGTAGGTSSSPPRLSGSPLATISVSGFKTSTTPTIREFAFPAETSYFSAGNYIVAVEALNMTSTADKLSAMGLAGIRSSLTTFPTWQAKAWTYMGFLRSSLSAGSVTNTYFGTNTDNAINFKLTASVAMFPPPAPSPPPPSQPPPNPPLELLSLDTTPPTLFLQAPATTKPFPLLKGLKRAVTAQAQMASAVQSGTFERRMAAAGGARAARYVPTANGKPACIVGVTCSKHHPPPPPPRPRPPPPLRTACTTKFYSLPRTTFHGRTYLLARSTNATARTATAAAYCQLRLPGSTLGARRGFTLPLQFASQASEFKTYDALTSTVCIGLRCKAFSVIECVPSGKRRARYDPVTNNLGCQNKGTGNVGNFNSGSNCRGSSNGGKNVIGDYNTGSNVVGSGQRRSNVFVPV</sequence>
<feature type="compositionally biased region" description="Polar residues" evidence="1">
    <location>
        <begin position="1"/>
        <end position="15"/>
    </location>
</feature>
<feature type="region of interest" description="Disordered" evidence="1">
    <location>
        <begin position="1"/>
        <end position="45"/>
    </location>
</feature>
<comment type="caution">
    <text evidence="2">The sequence shown here is derived from an EMBL/GenBank/DDBJ whole genome shotgun (WGS) entry which is preliminary data.</text>
</comment>
<dbReference type="PANTHER" id="PTHR38130:SF1">
    <property type="entry name" value="EF-HAND DOMAIN-CONTAINING PROTEIN"/>
    <property type="match status" value="1"/>
</dbReference>
<dbReference type="PANTHER" id="PTHR38130">
    <property type="entry name" value="EF-HAND DOMAIN-CONTAINING PROTEIN"/>
    <property type="match status" value="1"/>
</dbReference>
<evidence type="ECO:0000313" key="3">
    <source>
        <dbReference type="Proteomes" id="UP000239649"/>
    </source>
</evidence>
<gene>
    <name evidence="2" type="ORF">C2E20_0872</name>
</gene>
<proteinExistence type="predicted"/>